<dbReference type="GO" id="GO:0000166">
    <property type="term" value="F:nucleotide binding"/>
    <property type="evidence" value="ECO:0007669"/>
    <property type="project" value="InterPro"/>
</dbReference>
<dbReference type="Proteomes" id="UP000468735">
    <property type="component" value="Unassembled WGS sequence"/>
</dbReference>
<evidence type="ECO:0000256" key="2">
    <source>
        <dbReference type="ARBA" id="ARBA00023002"/>
    </source>
</evidence>
<evidence type="ECO:0000259" key="5">
    <source>
        <dbReference type="Pfam" id="PF22725"/>
    </source>
</evidence>
<dbReference type="GO" id="GO:0016491">
    <property type="term" value="F:oxidoreductase activity"/>
    <property type="evidence" value="ECO:0007669"/>
    <property type="project" value="UniProtKB-KW"/>
</dbReference>
<dbReference type="PANTHER" id="PTHR22604">
    <property type="entry name" value="OXIDOREDUCTASES"/>
    <property type="match status" value="1"/>
</dbReference>
<evidence type="ECO:0000259" key="4">
    <source>
        <dbReference type="Pfam" id="PF01408"/>
    </source>
</evidence>
<dbReference type="PANTHER" id="PTHR22604:SF105">
    <property type="entry name" value="TRANS-1,2-DIHYDROBENZENE-1,2-DIOL DEHYDROGENASE"/>
    <property type="match status" value="1"/>
</dbReference>
<feature type="domain" description="GFO/IDH/MocA-like oxidoreductase" evidence="5">
    <location>
        <begin position="132"/>
        <end position="248"/>
    </location>
</feature>
<evidence type="ECO:0000313" key="6">
    <source>
        <dbReference type="EMBL" id="KAB2343585.1"/>
    </source>
</evidence>
<evidence type="ECO:0000313" key="7">
    <source>
        <dbReference type="Proteomes" id="UP000468735"/>
    </source>
</evidence>
<dbReference type="AlphaFoldDB" id="A0A6H9YRC6"/>
<dbReference type="Pfam" id="PF22725">
    <property type="entry name" value="GFO_IDH_MocA_C3"/>
    <property type="match status" value="1"/>
</dbReference>
<dbReference type="EMBL" id="WBMT01000018">
    <property type="protein sequence ID" value="KAB2343585.1"/>
    <property type="molecule type" value="Genomic_DNA"/>
</dbReference>
<sequence>MRSVIRMGVLGCASIALRKVMPAMKEAGNIELNAVASRDPAKARDVARQFGCAAADGYDDLLGRADIDAVYIPLPAGLHAHWAGRALAAGKHVLAEKPLTCDHATALALVNQARKAGLWLMENFMFLHHSQHRRVSGLVADGRIGELRVFTARFGIPPRDAADIRYRPELGGGALLDVGVYPIRAASHFLGSGLEVVGSVLRLHPAHGIDVAGHALLCTPSGVTAELSFGFEHAYRSCYSLWGDRARLTLDRAFTPPPTSAPVIRIESSGQTEELSLPPDHQFRNITEAFARSILQDADYGPHADAITRQAALVDQVRAKADRRTRTQDLPYAGAGRSPAGPR</sequence>
<feature type="domain" description="Gfo/Idh/MocA-like oxidoreductase N-terminal" evidence="4">
    <location>
        <begin position="5"/>
        <end position="124"/>
    </location>
</feature>
<gene>
    <name evidence="6" type="ORF">F8566_33120</name>
</gene>
<keyword evidence="2" id="KW-0560">Oxidoreductase</keyword>
<organism evidence="6 7">
    <name type="scientific">Actinomadura rudentiformis</name>
    <dbReference type="NCBI Taxonomy" id="359158"/>
    <lineage>
        <taxon>Bacteria</taxon>
        <taxon>Bacillati</taxon>
        <taxon>Actinomycetota</taxon>
        <taxon>Actinomycetes</taxon>
        <taxon>Streptosporangiales</taxon>
        <taxon>Thermomonosporaceae</taxon>
        <taxon>Actinomadura</taxon>
    </lineage>
</organism>
<name>A0A6H9YRC6_9ACTN</name>
<comment type="similarity">
    <text evidence="1">Belongs to the Gfo/Idh/MocA family.</text>
</comment>
<dbReference type="InterPro" id="IPR000683">
    <property type="entry name" value="Gfo/Idh/MocA-like_OxRdtase_N"/>
</dbReference>
<dbReference type="SUPFAM" id="SSF55347">
    <property type="entry name" value="Glyceraldehyde-3-phosphate dehydrogenase-like, C-terminal domain"/>
    <property type="match status" value="1"/>
</dbReference>
<dbReference type="OrthoDB" id="9815825at2"/>
<keyword evidence="7" id="KW-1185">Reference proteome</keyword>
<proteinExistence type="inferred from homology"/>
<comment type="caution">
    <text evidence="6">The sequence shown here is derived from an EMBL/GenBank/DDBJ whole genome shotgun (WGS) entry which is preliminary data.</text>
</comment>
<dbReference type="Gene3D" id="3.30.360.10">
    <property type="entry name" value="Dihydrodipicolinate Reductase, domain 2"/>
    <property type="match status" value="1"/>
</dbReference>
<dbReference type="InterPro" id="IPR036291">
    <property type="entry name" value="NAD(P)-bd_dom_sf"/>
</dbReference>
<dbReference type="Pfam" id="PF01408">
    <property type="entry name" value="GFO_IDH_MocA"/>
    <property type="match status" value="1"/>
</dbReference>
<protein>
    <submittedName>
        <fullName evidence="6">Gfo/Idh/MocA family oxidoreductase</fullName>
    </submittedName>
</protein>
<dbReference type="RefSeq" id="WP_151565809.1">
    <property type="nucleotide sequence ID" value="NZ_WBMT01000018.1"/>
</dbReference>
<accession>A0A6H9YRC6</accession>
<dbReference type="InterPro" id="IPR050984">
    <property type="entry name" value="Gfo/Idh/MocA_domain"/>
</dbReference>
<dbReference type="InterPro" id="IPR055170">
    <property type="entry name" value="GFO_IDH_MocA-like_dom"/>
</dbReference>
<dbReference type="SUPFAM" id="SSF51735">
    <property type="entry name" value="NAD(P)-binding Rossmann-fold domains"/>
    <property type="match status" value="1"/>
</dbReference>
<feature type="region of interest" description="Disordered" evidence="3">
    <location>
        <begin position="320"/>
        <end position="343"/>
    </location>
</feature>
<reference evidence="6 7" key="1">
    <citation type="submission" date="2019-09" db="EMBL/GenBank/DDBJ databases">
        <title>Actinomadura physcomitrii sp. nov., a novel actinomycete isolated from moss [Physcomitrium sphaericum (Ludw) Fuernr].</title>
        <authorList>
            <person name="Zhuang X."/>
            <person name="Liu C."/>
        </authorList>
    </citation>
    <scope>NUCLEOTIDE SEQUENCE [LARGE SCALE GENOMIC DNA]</scope>
    <source>
        <strain evidence="6 7">HMC1</strain>
    </source>
</reference>
<dbReference type="Gene3D" id="3.40.50.720">
    <property type="entry name" value="NAD(P)-binding Rossmann-like Domain"/>
    <property type="match status" value="1"/>
</dbReference>
<evidence type="ECO:0000256" key="3">
    <source>
        <dbReference type="SAM" id="MobiDB-lite"/>
    </source>
</evidence>
<evidence type="ECO:0000256" key="1">
    <source>
        <dbReference type="ARBA" id="ARBA00010928"/>
    </source>
</evidence>